<reference evidence="11 12" key="1">
    <citation type="submission" date="2024-02" db="EMBL/GenBank/DDBJ databases">
        <authorList>
            <person name="Vignale AGUSTIN F."/>
            <person name="Sosa J E."/>
            <person name="Modenutti C."/>
        </authorList>
    </citation>
    <scope>NUCLEOTIDE SEQUENCE [LARGE SCALE GENOMIC DNA]</scope>
</reference>
<dbReference type="AlphaFoldDB" id="A0ABC8RIT2"/>
<dbReference type="Proteomes" id="UP001642360">
    <property type="component" value="Unassembled WGS sequence"/>
</dbReference>
<evidence type="ECO:0000256" key="10">
    <source>
        <dbReference type="SAM" id="SignalP"/>
    </source>
</evidence>
<comment type="caution">
    <text evidence="11">The sequence shown here is derived from an EMBL/GenBank/DDBJ whole genome shotgun (WGS) entry which is preliminary data.</text>
</comment>
<protein>
    <recommendedName>
        <fullName evidence="13">MLO-like protein</fullName>
    </recommendedName>
</protein>
<evidence type="ECO:0000256" key="6">
    <source>
        <dbReference type="ARBA" id="ARBA00023136"/>
    </source>
</evidence>
<keyword evidence="12" id="KW-1185">Reference proteome</keyword>
<keyword evidence="7" id="KW-0568">Pathogenesis-related protein</keyword>
<feature type="region of interest" description="Disordered" evidence="8">
    <location>
        <begin position="245"/>
        <end position="270"/>
    </location>
</feature>
<keyword evidence="6 9" id="KW-0472">Membrane</keyword>
<evidence type="ECO:0000256" key="9">
    <source>
        <dbReference type="SAM" id="Phobius"/>
    </source>
</evidence>
<evidence type="ECO:0000313" key="11">
    <source>
        <dbReference type="EMBL" id="CAK9144876.1"/>
    </source>
</evidence>
<dbReference type="Pfam" id="PF03094">
    <property type="entry name" value="Mlo"/>
    <property type="match status" value="2"/>
</dbReference>
<feature type="chain" id="PRO_5044872412" description="MLO-like protein" evidence="10">
    <location>
        <begin position="20"/>
        <end position="366"/>
    </location>
</feature>
<evidence type="ECO:0000256" key="3">
    <source>
        <dbReference type="ARBA" id="ARBA00022692"/>
    </source>
</evidence>
<evidence type="ECO:0008006" key="13">
    <source>
        <dbReference type="Google" id="ProtNLM"/>
    </source>
</evidence>
<keyword evidence="3 9" id="KW-0812">Transmembrane</keyword>
<feature type="transmembrane region" description="Helical" evidence="9">
    <location>
        <begin position="96"/>
        <end position="117"/>
    </location>
</feature>
<comment type="subcellular location">
    <subcellularLocation>
        <location evidence="1">Membrane</location>
        <topology evidence="1">Multi-pass membrane protein</topology>
    </subcellularLocation>
</comment>
<feature type="compositionally biased region" description="Polar residues" evidence="8">
    <location>
        <begin position="354"/>
        <end position="366"/>
    </location>
</feature>
<feature type="compositionally biased region" description="Polar residues" evidence="8">
    <location>
        <begin position="289"/>
        <end position="303"/>
    </location>
</feature>
<keyword evidence="4" id="KW-0611">Plant defense</keyword>
<evidence type="ECO:0000256" key="7">
    <source>
        <dbReference type="ARBA" id="ARBA00023265"/>
    </source>
</evidence>
<evidence type="ECO:0000256" key="4">
    <source>
        <dbReference type="ARBA" id="ARBA00022821"/>
    </source>
</evidence>
<keyword evidence="5 9" id="KW-1133">Transmembrane helix</keyword>
<dbReference type="InterPro" id="IPR004326">
    <property type="entry name" value="Mlo"/>
</dbReference>
<feature type="compositionally biased region" description="Basic and acidic residues" evidence="8">
    <location>
        <begin position="326"/>
        <end position="345"/>
    </location>
</feature>
<evidence type="ECO:0000256" key="5">
    <source>
        <dbReference type="ARBA" id="ARBA00022989"/>
    </source>
</evidence>
<keyword evidence="10" id="KW-0732">Signal</keyword>
<evidence type="ECO:0000256" key="1">
    <source>
        <dbReference type="ARBA" id="ARBA00004141"/>
    </source>
</evidence>
<organism evidence="11 12">
    <name type="scientific">Ilex paraguariensis</name>
    <name type="common">yerba mate</name>
    <dbReference type="NCBI Taxonomy" id="185542"/>
    <lineage>
        <taxon>Eukaryota</taxon>
        <taxon>Viridiplantae</taxon>
        <taxon>Streptophyta</taxon>
        <taxon>Embryophyta</taxon>
        <taxon>Tracheophyta</taxon>
        <taxon>Spermatophyta</taxon>
        <taxon>Magnoliopsida</taxon>
        <taxon>eudicotyledons</taxon>
        <taxon>Gunneridae</taxon>
        <taxon>Pentapetalae</taxon>
        <taxon>asterids</taxon>
        <taxon>campanulids</taxon>
        <taxon>Aquifoliales</taxon>
        <taxon>Aquifoliaceae</taxon>
        <taxon>Ilex</taxon>
    </lineage>
</organism>
<dbReference type="PANTHER" id="PTHR31942">
    <property type="entry name" value="MLO-LIKE PROTEIN 1"/>
    <property type="match status" value="1"/>
</dbReference>
<comment type="similarity">
    <text evidence="2">Belongs to the MLO family.</text>
</comment>
<name>A0ABC8RIT2_9AQUA</name>
<feature type="transmembrane region" description="Helical" evidence="9">
    <location>
        <begin position="138"/>
        <end position="159"/>
    </location>
</feature>
<feature type="signal peptide" evidence="10">
    <location>
        <begin position="1"/>
        <end position="19"/>
    </location>
</feature>
<dbReference type="GO" id="GO:0016020">
    <property type="term" value="C:membrane"/>
    <property type="evidence" value="ECO:0007669"/>
    <property type="project" value="UniProtKB-SubCell"/>
</dbReference>
<sequence length="366" mass="41086">MLLGFVSLLLTVGQGPISEFCIPKSVGNSWHSCDKKQEDTKYKVEEKYSDDKGGRRLLAFLDSGDSPRRVLAAAVYDKCAAKEKVPFVSQDGIHQLHIFIFVLAVFHVLYCILILALGRLKVCFFRQFIRSVPRVDFLTLRHGFITVILLVGTKLQVIITKMGLRIQDKGEVVRGSLVVQPGDDLFWFNRPHLLLYLINFVLFQILCSYVTLPLYALVTQMGSTMKPTIFDERVAKALHSWHQNAKKHIKQNRQAGSGSPLPSRPSTPLHAMSPVHLLLSHGNKVESVSLSSRIPNAEGSASSSRRHENGQWCRSHHGNQDLPEGEESREKRSGPETHPSQHEIEMQSADFSFEKNSTILHDASGQ</sequence>
<feature type="region of interest" description="Disordered" evidence="8">
    <location>
        <begin position="289"/>
        <end position="366"/>
    </location>
</feature>
<dbReference type="GO" id="GO:0006952">
    <property type="term" value="P:defense response"/>
    <property type="evidence" value="ECO:0007669"/>
    <property type="project" value="UniProtKB-KW"/>
</dbReference>
<evidence type="ECO:0000313" key="12">
    <source>
        <dbReference type="Proteomes" id="UP001642360"/>
    </source>
</evidence>
<dbReference type="EMBL" id="CAUOFW020001429">
    <property type="protein sequence ID" value="CAK9144876.1"/>
    <property type="molecule type" value="Genomic_DNA"/>
</dbReference>
<proteinExistence type="inferred from homology"/>
<accession>A0ABC8RIT2</accession>
<evidence type="ECO:0000256" key="8">
    <source>
        <dbReference type="SAM" id="MobiDB-lite"/>
    </source>
</evidence>
<feature type="transmembrane region" description="Helical" evidence="9">
    <location>
        <begin position="193"/>
        <end position="218"/>
    </location>
</feature>
<gene>
    <name evidence="11" type="ORF">ILEXP_LOCUS12651</name>
</gene>
<dbReference type="PANTHER" id="PTHR31942:SF34">
    <property type="entry name" value="MLO-LIKE PROTEIN"/>
    <property type="match status" value="1"/>
</dbReference>
<evidence type="ECO:0000256" key="2">
    <source>
        <dbReference type="ARBA" id="ARBA00006574"/>
    </source>
</evidence>